<dbReference type="InterPro" id="IPR036388">
    <property type="entry name" value="WH-like_DNA-bd_sf"/>
</dbReference>
<evidence type="ECO:0000313" key="6">
    <source>
        <dbReference type="Proteomes" id="UP001428817"/>
    </source>
</evidence>
<dbReference type="Pfam" id="PF00392">
    <property type="entry name" value="GntR"/>
    <property type="match status" value="1"/>
</dbReference>
<keyword evidence="6" id="KW-1185">Reference proteome</keyword>
<dbReference type="EMBL" id="BAABJP010000024">
    <property type="protein sequence ID" value="GAA5161461.1"/>
    <property type="molecule type" value="Genomic_DNA"/>
</dbReference>
<dbReference type="PROSITE" id="PS50949">
    <property type="entry name" value="HTH_GNTR"/>
    <property type="match status" value="1"/>
</dbReference>
<dbReference type="SMART" id="SM00895">
    <property type="entry name" value="FCD"/>
    <property type="match status" value="1"/>
</dbReference>
<dbReference type="CDD" id="cd07377">
    <property type="entry name" value="WHTH_GntR"/>
    <property type="match status" value="1"/>
</dbReference>
<protein>
    <submittedName>
        <fullName evidence="5">GntR family transcriptional regulator</fullName>
    </submittedName>
</protein>
<dbReference type="InterPro" id="IPR000524">
    <property type="entry name" value="Tscrpt_reg_HTH_GntR"/>
</dbReference>
<comment type="caution">
    <text evidence="5">The sequence shown here is derived from an EMBL/GenBank/DDBJ whole genome shotgun (WGS) entry which is preliminary data.</text>
</comment>
<dbReference type="PANTHER" id="PTHR43537:SF20">
    <property type="entry name" value="HTH-TYPE TRANSCRIPTIONAL REPRESSOR GLAR"/>
    <property type="match status" value="1"/>
</dbReference>
<evidence type="ECO:0000256" key="2">
    <source>
        <dbReference type="ARBA" id="ARBA00023125"/>
    </source>
</evidence>
<evidence type="ECO:0000256" key="3">
    <source>
        <dbReference type="ARBA" id="ARBA00023163"/>
    </source>
</evidence>
<feature type="domain" description="HTH gntR-type" evidence="4">
    <location>
        <begin position="13"/>
        <end position="82"/>
    </location>
</feature>
<evidence type="ECO:0000313" key="5">
    <source>
        <dbReference type="EMBL" id="GAA5161461.1"/>
    </source>
</evidence>
<reference evidence="6" key="1">
    <citation type="journal article" date="2019" name="Int. J. Syst. Evol. Microbiol.">
        <title>The Global Catalogue of Microorganisms (GCM) 10K type strain sequencing project: providing services to taxonomists for standard genome sequencing and annotation.</title>
        <authorList>
            <consortium name="The Broad Institute Genomics Platform"/>
            <consortium name="The Broad Institute Genome Sequencing Center for Infectious Disease"/>
            <person name="Wu L."/>
            <person name="Ma J."/>
        </authorList>
    </citation>
    <scope>NUCLEOTIDE SEQUENCE [LARGE SCALE GENOMIC DNA]</scope>
    <source>
        <strain evidence="6">JCM 18303</strain>
    </source>
</reference>
<dbReference type="Pfam" id="PF07729">
    <property type="entry name" value="FCD"/>
    <property type="match status" value="1"/>
</dbReference>
<dbReference type="InterPro" id="IPR011711">
    <property type="entry name" value="GntR_C"/>
</dbReference>
<dbReference type="InterPro" id="IPR036390">
    <property type="entry name" value="WH_DNA-bd_sf"/>
</dbReference>
<evidence type="ECO:0000256" key="1">
    <source>
        <dbReference type="ARBA" id="ARBA00023015"/>
    </source>
</evidence>
<keyword evidence="3" id="KW-0804">Transcription</keyword>
<organism evidence="5 6">
    <name type="scientific">Pseudonocardia eucalypti</name>
    <dbReference type="NCBI Taxonomy" id="648755"/>
    <lineage>
        <taxon>Bacteria</taxon>
        <taxon>Bacillati</taxon>
        <taxon>Actinomycetota</taxon>
        <taxon>Actinomycetes</taxon>
        <taxon>Pseudonocardiales</taxon>
        <taxon>Pseudonocardiaceae</taxon>
        <taxon>Pseudonocardia</taxon>
    </lineage>
</organism>
<dbReference type="Gene3D" id="1.10.10.10">
    <property type="entry name" value="Winged helix-like DNA-binding domain superfamily/Winged helix DNA-binding domain"/>
    <property type="match status" value="1"/>
</dbReference>
<dbReference type="SMART" id="SM00345">
    <property type="entry name" value="HTH_GNTR"/>
    <property type="match status" value="1"/>
</dbReference>
<keyword evidence="2" id="KW-0238">DNA-binding</keyword>
<dbReference type="Proteomes" id="UP001428817">
    <property type="component" value="Unassembled WGS sequence"/>
</dbReference>
<gene>
    <name evidence="5" type="ORF">GCM10023321_45720</name>
</gene>
<dbReference type="Gene3D" id="1.20.120.530">
    <property type="entry name" value="GntR ligand-binding domain-like"/>
    <property type="match status" value="1"/>
</dbReference>
<dbReference type="InterPro" id="IPR008920">
    <property type="entry name" value="TF_FadR/GntR_C"/>
</dbReference>
<dbReference type="PANTHER" id="PTHR43537">
    <property type="entry name" value="TRANSCRIPTIONAL REGULATOR, GNTR FAMILY"/>
    <property type="match status" value="1"/>
</dbReference>
<dbReference type="SUPFAM" id="SSF46785">
    <property type="entry name" value="Winged helix' DNA-binding domain"/>
    <property type="match status" value="1"/>
</dbReference>
<sequence length="240" mass="26749">MPAQRTATERSGSTRTEEVFDQLRAELLDLNGGYQPGDRVKLAELTERFGVSISVVREALTRLAEQGLLVASPQRGFRVRELSVEDLADLTQVRVQIESLAFGQAVRNGDVAWETAIVATHHTLERTPAMLPDGKFNEGWSVVHRAFHQALLAGCGSPRLEEIATALRDSAELYRRWYWALADDRSRDIPAEHARLRDLAVSRDADAGIALLTEHIECAPRELIAYAERNDLTARRPAVD</sequence>
<evidence type="ECO:0000259" key="4">
    <source>
        <dbReference type="PROSITE" id="PS50949"/>
    </source>
</evidence>
<proteinExistence type="predicted"/>
<keyword evidence="1" id="KW-0805">Transcription regulation</keyword>
<name>A0ABP9QG92_9PSEU</name>
<accession>A0ABP9QG92</accession>
<dbReference type="RefSeq" id="WP_185060075.1">
    <property type="nucleotide sequence ID" value="NZ_BAABJP010000024.1"/>
</dbReference>
<dbReference type="SUPFAM" id="SSF48008">
    <property type="entry name" value="GntR ligand-binding domain-like"/>
    <property type="match status" value="1"/>
</dbReference>